<organism evidence="8 9">
    <name type="scientific">Quadrisphaera setariae</name>
    <dbReference type="NCBI Taxonomy" id="2593304"/>
    <lineage>
        <taxon>Bacteria</taxon>
        <taxon>Bacillati</taxon>
        <taxon>Actinomycetota</taxon>
        <taxon>Actinomycetes</taxon>
        <taxon>Kineosporiales</taxon>
        <taxon>Kineosporiaceae</taxon>
        <taxon>Quadrisphaera</taxon>
    </lineage>
</organism>
<evidence type="ECO:0000313" key="8">
    <source>
        <dbReference type="EMBL" id="TXR57864.1"/>
    </source>
</evidence>
<evidence type="ECO:0000259" key="7">
    <source>
        <dbReference type="PROSITE" id="PS51704"/>
    </source>
</evidence>
<dbReference type="EC" id="3.1.4.46" evidence="2"/>
<dbReference type="OrthoDB" id="9758957at2"/>
<comment type="similarity">
    <text evidence="1">Belongs to the glycerophosphoryl diester phosphodiesterase family.</text>
</comment>
<dbReference type="GO" id="GO:0042597">
    <property type="term" value="C:periplasmic space"/>
    <property type="evidence" value="ECO:0007669"/>
    <property type="project" value="TreeGrafter"/>
</dbReference>
<evidence type="ECO:0000256" key="1">
    <source>
        <dbReference type="ARBA" id="ARBA00007277"/>
    </source>
</evidence>
<accession>A0A5C8ZJR4</accession>
<keyword evidence="5" id="KW-0378">Hydrolase</keyword>
<dbReference type="AlphaFoldDB" id="A0A5C8ZJR4"/>
<name>A0A5C8ZJR4_9ACTN</name>
<evidence type="ECO:0000256" key="6">
    <source>
        <dbReference type="ARBA" id="ARBA00047512"/>
    </source>
</evidence>
<dbReference type="GO" id="GO:0006629">
    <property type="term" value="P:lipid metabolic process"/>
    <property type="evidence" value="ECO:0007669"/>
    <property type="project" value="InterPro"/>
</dbReference>
<dbReference type="InterPro" id="IPR017946">
    <property type="entry name" value="PLC-like_Pdiesterase_TIM-brl"/>
</dbReference>
<keyword evidence="3" id="KW-0732">Signal</keyword>
<feature type="domain" description="GP-PDE" evidence="7">
    <location>
        <begin position="9"/>
        <end position="354"/>
    </location>
</feature>
<dbReference type="GO" id="GO:0006071">
    <property type="term" value="P:glycerol metabolic process"/>
    <property type="evidence" value="ECO:0007669"/>
    <property type="project" value="UniProtKB-KW"/>
</dbReference>
<evidence type="ECO:0000313" key="9">
    <source>
        <dbReference type="Proteomes" id="UP000321234"/>
    </source>
</evidence>
<proteinExistence type="inferred from homology"/>
<dbReference type="Proteomes" id="UP000321234">
    <property type="component" value="Unassembled WGS sequence"/>
</dbReference>
<dbReference type="EMBL" id="VKAC01000001">
    <property type="protein sequence ID" value="TXR57864.1"/>
    <property type="molecule type" value="Genomic_DNA"/>
</dbReference>
<dbReference type="GO" id="GO:0008889">
    <property type="term" value="F:glycerophosphodiester phosphodiesterase activity"/>
    <property type="evidence" value="ECO:0007669"/>
    <property type="project" value="UniProtKB-EC"/>
</dbReference>
<reference evidence="8 9" key="1">
    <citation type="submission" date="2019-07" db="EMBL/GenBank/DDBJ databases">
        <title>Quadrisphaera sp. strain DD2A genome sequencing and assembly.</title>
        <authorList>
            <person name="Kim I."/>
        </authorList>
    </citation>
    <scope>NUCLEOTIDE SEQUENCE [LARGE SCALE GENOMIC DNA]</scope>
    <source>
        <strain evidence="8 9">DD2A</strain>
    </source>
</reference>
<dbReference type="InterPro" id="IPR030395">
    <property type="entry name" value="GP_PDE_dom"/>
</dbReference>
<keyword evidence="9" id="KW-1185">Reference proteome</keyword>
<dbReference type="PANTHER" id="PTHR43620">
    <property type="entry name" value="GLYCEROPHOSPHORYL DIESTER PHOSPHODIESTERASE"/>
    <property type="match status" value="1"/>
</dbReference>
<gene>
    <name evidence="8" type="ORF">FMM08_01035</name>
</gene>
<comment type="caution">
    <text evidence="8">The sequence shown here is derived from an EMBL/GenBank/DDBJ whole genome shotgun (WGS) entry which is preliminary data.</text>
</comment>
<comment type="catalytic activity">
    <reaction evidence="6">
        <text>a sn-glycero-3-phosphodiester + H2O = an alcohol + sn-glycerol 3-phosphate + H(+)</text>
        <dbReference type="Rhea" id="RHEA:12969"/>
        <dbReference type="ChEBI" id="CHEBI:15377"/>
        <dbReference type="ChEBI" id="CHEBI:15378"/>
        <dbReference type="ChEBI" id="CHEBI:30879"/>
        <dbReference type="ChEBI" id="CHEBI:57597"/>
        <dbReference type="ChEBI" id="CHEBI:83408"/>
        <dbReference type="EC" id="3.1.4.46"/>
    </reaction>
</comment>
<dbReference type="RefSeq" id="WP_147924475.1">
    <property type="nucleotide sequence ID" value="NZ_VKAC01000001.1"/>
</dbReference>
<evidence type="ECO:0000256" key="2">
    <source>
        <dbReference type="ARBA" id="ARBA00012247"/>
    </source>
</evidence>
<dbReference type="Gene3D" id="3.20.20.190">
    <property type="entry name" value="Phosphatidylinositol (PI) phosphodiesterase"/>
    <property type="match status" value="1"/>
</dbReference>
<keyword evidence="4" id="KW-0319">Glycerol metabolism</keyword>
<evidence type="ECO:0000256" key="5">
    <source>
        <dbReference type="ARBA" id="ARBA00022801"/>
    </source>
</evidence>
<evidence type="ECO:0000256" key="3">
    <source>
        <dbReference type="ARBA" id="ARBA00022729"/>
    </source>
</evidence>
<dbReference type="Pfam" id="PF03009">
    <property type="entry name" value="GDPD"/>
    <property type="match status" value="1"/>
</dbReference>
<sequence>MSTPEGRRPVVVGHRGASARRPEHTRAAYELAVAEGADGVDVDLVVTADGELVVRHEAELSDTTDIADRPELAHLRTTRVVDGVSLTGWFSQDLTLAQVRLLRTRERLPELRPASAAHDGEQPVMTFAEVLALREELSVRAGREVAVWPELKHPGHFAAAGLALEPRLLAALGSSGLLDDGRDDDEPRSGSRAAAAAAVVVQCFEVAPLQRLRAAAPRLHLAQLTQPTGAPPDLRLAGDHRDYADLCTPDGLRELRGWADVLAPHLVQVEPRDARGRSGARRGSRLVDDAHAAGLAVVPYTVRPENTFLPAELRSGDGRDLAARGDVAALLRQLRDDGVDGLFTDDPAAALAAFG</sequence>
<protein>
    <recommendedName>
        <fullName evidence="2">glycerophosphodiester phosphodiesterase</fullName>
        <ecNumber evidence="2">3.1.4.46</ecNumber>
    </recommendedName>
</protein>
<dbReference type="PROSITE" id="PS51704">
    <property type="entry name" value="GP_PDE"/>
    <property type="match status" value="1"/>
</dbReference>
<evidence type="ECO:0000256" key="4">
    <source>
        <dbReference type="ARBA" id="ARBA00022798"/>
    </source>
</evidence>
<dbReference type="PANTHER" id="PTHR43620:SF7">
    <property type="entry name" value="GLYCEROPHOSPHODIESTER PHOSPHODIESTERASE GDPD5-RELATED"/>
    <property type="match status" value="1"/>
</dbReference>
<dbReference type="SUPFAM" id="SSF51695">
    <property type="entry name" value="PLC-like phosphodiesterases"/>
    <property type="match status" value="1"/>
</dbReference>